<gene>
    <name evidence="1" type="ORF">STRUR_2273</name>
</gene>
<dbReference type="STRING" id="764291.STRUR_2273"/>
<organism evidence="1 2">
    <name type="scientific">Streptococcus urinalis 2285-97</name>
    <dbReference type="NCBI Taxonomy" id="764291"/>
    <lineage>
        <taxon>Bacteria</taxon>
        <taxon>Bacillati</taxon>
        <taxon>Bacillota</taxon>
        <taxon>Bacilli</taxon>
        <taxon>Lactobacillales</taxon>
        <taxon>Streptococcaceae</taxon>
        <taxon>Streptococcus</taxon>
    </lineage>
</organism>
<protein>
    <recommendedName>
        <fullName evidence="3">Helix-turn-helix domain-containing protein</fullName>
    </recommendedName>
</protein>
<evidence type="ECO:0008006" key="3">
    <source>
        <dbReference type="Google" id="ProtNLM"/>
    </source>
</evidence>
<evidence type="ECO:0000313" key="1">
    <source>
        <dbReference type="EMBL" id="EHJ56669.1"/>
    </source>
</evidence>
<comment type="caution">
    <text evidence="1">The sequence shown here is derived from an EMBL/GenBank/DDBJ whole genome shotgun (WGS) entry which is preliminary data.</text>
</comment>
<dbReference type="SUPFAM" id="SSF46955">
    <property type="entry name" value="Putative DNA-binding domain"/>
    <property type="match status" value="1"/>
</dbReference>
<evidence type="ECO:0000313" key="2">
    <source>
        <dbReference type="Proteomes" id="UP000005388"/>
    </source>
</evidence>
<reference evidence="1 2" key="1">
    <citation type="journal article" date="2014" name="Int. J. Syst. Evol. Microbiol.">
        <title>Phylogenomics and the dynamic genome evolution of the genus Streptococcus.</title>
        <authorList>
            <consortium name="The Broad Institute Genome Sequencing Platform"/>
            <person name="Richards V.P."/>
            <person name="Palmer S.R."/>
            <person name="Pavinski Bitar P.D."/>
            <person name="Qin X."/>
            <person name="Weinstock G.M."/>
            <person name="Highlander S.K."/>
            <person name="Town C.D."/>
            <person name="Burne R.A."/>
            <person name="Stanhope M.J."/>
        </authorList>
    </citation>
    <scope>NUCLEOTIDE SEQUENCE [LARGE SCALE GENOMIC DNA]</scope>
    <source>
        <strain evidence="1 2">2285-97</strain>
    </source>
</reference>
<dbReference type="EMBL" id="AEUZ02000001">
    <property type="protein sequence ID" value="EHJ56669.1"/>
    <property type="molecule type" value="Genomic_DNA"/>
</dbReference>
<name>G5KFK6_9STRE</name>
<sequence>MTDTYIEKHDREIINKTLQQFSDFLDLQKKRLEADPLNLISQKKIMEQLHITAPTLYEWEKMGLKKFKAPEGRKVWYLKEDVLAFLEEGGK</sequence>
<dbReference type="RefSeq" id="WP_006739416.1">
    <property type="nucleotide sequence ID" value="NZ_AEUZ02000001.1"/>
</dbReference>
<proteinExistence type="predicted"/>
<accession>G5KFK6</accession>
<dbReference type="InterPro" id="IPR009061">
    <property type="entry name" value="DNA-bd_dom_put_sf"/>
</dbReference>
<keyword evidence="2" id="KW-1185">Reference proteome</keyword>
<dbReference type="Proteomes" id="UP000005388">
    <property type="component" value="Unassembled WGS sequence"/>
</dbReference>
<dbReference type="AlphaFoldDB" id="G5KFK6"/>